<dbReference type="STRING" id="1245471.PCA10_27610"/>
<dbReference type="PATRIC" id="fig|1245471.3.peg.2797"/>
<protein>
    <submittedName>
        <fullName evidence="3">Putative oxidoreductase</fullName>
    </submittedName>
</protein>
<dbReference type="InterPro" id="IPR050523">
    <property type="entry name" value="AKR_Detox_Biosynth"/>
</dbReference>
<dbReference type="eggNOG" id="COG0667">
    <property type="taxonomic scope" value="Bacteria"/>
</dbReference>
<sequence length="341" mass="37101">MRYKLLGNTGLRVSELCLGTMTFGTQGWGAEEGEAARILARFRECGGNFIDTANEVYAGGRSEEVVGRLVEGYREEMVLATKYSLAYPGGGNPNAGGNHRKSLRRSVEASLQRLGTDYIDLLWVHAWDSNTPMEETLRALDDLVRQGKVLYTGISNAPAWVVASANTQARLQGWTPFAALQAEFNLLERSVEHDLLPMCRHFGLSLAAWSPLASGILSGKYSSGKDAGQAKRLDVAGLKTLDERSLAIAEAVSQVAHAIGRSPSQVALNWLRAQPGVIPLLGVRTFAQLEDNLGCLDFQLERGHLATLAELGAPPAQYPHDYLAKYQELIAAGYKRLTDSN</sequence>
<feature type="domain" description="NADP-dependent oxidoreductase" evidence="2">
    <location>
        <begin position="15"/>
        <end position="311"/>
    </location>
</feature>
<dbReference type="SUPFAM" id="SSF51430">
    <property type="entry name" value="NAD(P)-linked oxidoreductase"/>
    <property type="match status" value="1"/>
</dbReference>
<evidence type="ECO:0000313" key="3">
    <source>
        <dbReference type="EMBL" id="BAN48493.1"/>
    </source>
</evidence>
<dbReference type="OrthoDB" id="9772407at2"/>
<dbReference type="CDD" id="cd19080">
    <property type="entry name" value="AKR_AKR9A_9B"/>
    <property type="match status" value="1"/>
</dbReference>
<gene>
    <name evidence="3" type="ORF">PCA10_27610</name>
</gene>
<dbReference type="KEGG" id="pre:PCA10_27610"/>
<reference evidence="3 4" key="1">
    <citation type="journal article" date="2013" name="Genome Announc.">
        <title>Complete Genome Sequence of the Carbazole Degrader Pseudomonas resinovorans Strain CA10 (NBRC 106553).</title>
        <authorList>
            <person name="Shintani M."/>
            <person name="Hosoyama A."/>
            <person name="Ohji S."/>
            <person name="Tsuchikane K."/>
            <person name="Takarada H."/>
            <person name="Yamazoe A."/>
            <person name="Fujita N."/>
            <person name="Nojiri H."/>
        </authorList>
    </citation>
    <scope>NUCLEOTIDE SEQUENCE [LARGE SCALE GENOMIC DNA]</scope>
    <source>
        <strain evidence="3 4">NBRC 106553</strain>
    </source>
</reference>
<dbReference type="InterPro" id="IPR036812">
    <property type="entry name" value="NAD(P)_OxRdtase_dom_sf"/>
</dbReference>
<name>S6ARG2_METRE</name>
<dbReference type="AlphaFoldDB" id="S6ARG2"/>
<dbReference type="PANTHER" id="PTHR43364:SF4">
    <property type="entry name" value="NAD(P)-LINKED OXIDOREDUCTASE SUPERFAMILY PROTEIN"/>
    <property type="match status" value="1"/>
</dbReference>
<keyword evidence="1" id="KW-0560">Oxidoreductase</keyword>
<evidence type="ECO:0000259" key="2">
    <source>
        <dbReference type="Pfam" id="PF00248"/>
    </source>
</evidence>
<dbReference type="GO" id="GO:0005829">
    <property type="term" value="C:cytosol"/>
    <property type="evidence" value="ECO:0007669"/>
    <property type="project" value="TreeGrafter"/>
</dbReference>
<dbReference type="Proteomes" id="UP000015503">
    <property type="component" value="Chromosome"/>
</dbReference>
<dbReference type="EMBL" id="AP013068">
    <property type="protein sequence ID" value="BAN48493.1"/>
    <property type="molecule type" value="Genomic_DNA"/>
</dbReference>
<dbReference type="Gene3D" id="3.20.20.100">
    <property type="entry name" value="NADP-dependent oxidoreductase domain"/>
    <property type="match status" value="1"/>
</dbReference>
<evidence type="ECO:0000256" key="1">
    <source>
        <dbReference type="ARBA" id="ARBA00023002"/>
    </source>
</evidence>
<accession>S6ARG2</accession>
<evidence type="ECO:0000313" key="4">
    <source>
        <dbReference type="Proteomes" id="UP000015503"/>
    </source>
</evidence>
<dbReference type="GO" id="GO:0016491">
    <property type="term" value="F:oxidoreductase activity"/>
    <property type="evidence" value="ECO:0007669"/>
    <property type="project" value="UniProtKB-KW"/>
</dbReference>
<dbReference type="HOGENOM" id="CLU_023205_2_0_6"/>
<proteinExistence type="predicted"/>
<organism evidence="3 4">
    <name type="scientific">Metapseudomonas resinovorans NBRC 106553</name>
    <dbReference type="NCBI Taxonomy" id="1245471"/>
    <lineage>
        <taxon>Bacteria</taxon>
        <taxon>Pseudomonadati</taxon>
        <taxon>Pseudomonadota</taxon>
        <taxon>Gammaproteobacteria</taxon>
        <taxon>Pseudomonadales</taxon>
        <taxon>Pseudomonadaceae</taxon>
        <taxon>Metapseudomonas</taxon>
    </lineage>
</organism>
<dbReference type="PANTHER" id="PTHR43364">
    <property type="entry name" value="NADH-SPECIFIC METHYLGLYOXAL REDUCTASE-RELATED"/>
    <property type="match status" value="1"/>
</dbReference>
<keyword evidence="4" id="KW-1185">Reference proteome</keyword>
<dbReference type="Pfam" id="PF00248">
    <property type="entry name" value="Aldo_ket_red"/>
    <property type="match status" value="1"/>
</dbReference>
<dbReference type="InterPro" id="IPR023210">
    <property type="entry name" value="NADP_OxRdtase_dom"/>
</dbReference>
<dbReference type="FunFam" id="3.20.20.100:FF:000004">
    <property type="entry name" value="Oxidoreductase, aldo/keto reductase"/>
    <property type="match status" value="1"/>
</dbReference>
<dbReference type="RefSeq" id="WP_016492685.1">
    <property type="nucleotide sequence ID" value="NC_021499.1"/>
</dbReference>